<feature type="compositionally biased region" description="Gly residues" evidence="1">
    <location>
        <begin position="172"/>
        <end position="181"/>
    </location>
</feature>
<name>A0A645FKK1_9ZZZZ</name>
<keyword evidence="2" id="KW-1133">Transmembrane helix</keyword>
<dbReference type="PROSITE" id="PS52015">
    <property type="entry name" value="TONB_CTD"/>
    <property type="match status" value="1"/>
</dbReference>
<feature type="domain" description="TonB C-terminal" evidence="3">
    <location>
        <begin position="200"/>
        <end position="288"/>
    </location>
</feature>
<comment type="caution">
    <text evidence="4">The sequence shown here is derived from an EMBL/GenBank/DDBJ whole genome shotgun (WGS) entry which is preliminary data.</text>
</comment>
<dbReference type="GO" id="GO:0055085">
    <property type="term" value="P:transmembrane transport"/>
    <property type="evidence" value="ECO:0007669"/>
    <property type="project" value="InterPro"/>
</dbReference>
<dbReference type="SUPFAM" id="SSF74653">
    <property type="entry name" value="TolA/TonB C-terminal domain"/>
    <property type="match status" value="1"/>
</dbReference>
<keyword evidence="2" id="KW-0472">Membrane</keyword>
<feature type="compositionally biased region" description="Pro residues" evidence="1">
    <location>
        <begin position="59"/>
        <end position="72"/>
    </location>
</feature>
<evidence type="ECO:0000259" key="3">
    <source>
        <dbReference type="PROSITE" id="PS52015"/>
    </source>
</evidence>
<feature type="region of interest" description="Disordered" evidence="1">
    <location>
        <begin position="56"/>
        <end position="196"/>
    </location>
</feature>
<feature type="transmembrane region" description="Helical" evidence="2">
    <location>
        <begin position="12"/>
        <end position="35"/>
    </location>
</feature>
<dbReference type="Gene3D" id="3.30.1150.10">
    <property type="match status" value="1"/>
</dbReference>
<evidence type="ECO:0000313" key="4">
    <source>
        <dbReference type="EMBL" id="MPN12733.1"/>
    </source>
</evidence>
<feature type="compositionally biased region" description="Basic and acidic residues" evidence="1">
    <location>
        <begin position="127"/>
        <end position="159"/>
    </location>
</feature>
<accession>A0A645FKK1</accession>
<evidence type="ECO:0000256" key="2">
    <source>
        <dbReference type="SAM" id="Phobius"/>
    </source>
</evidence>
<organism evidence="4">
    <name type="scientific">bioreactor metagenome</name>
    <dbReference type="NCBI Taxonomy" id="1076179"/>
    <lineage>
        <taxon>unclassified sequences</taxon>
        <taxon>metagenomes</taxon>
        <taxon>ecological metagenomes</taxon>
    </lineage>
</organism>
<reference evidence="4" key="1">
    <citation type="submission" date="2019-08" db="EMBL/GenBank/DDBJ databases">
        <authorList>
            <person name="Kucharzyk K."/>
            <person name="Murdoch R.W."/>
            <person name="Higgins S."/>
            <person name="Loffler F."/>
        </authorList>
    </citation>
    <scope>NUCLEOTIDE SEQUENCE</scope>
</reference>
<dbReference type="AlphaFoldDB" id="A0A645FKK1"/>
<proteinExistence type="predicted"/>
<dbReference type="EMBL" id="VSSQ01059143">
    <property type="protein sequence ID" value="MPN12733.1"/>
    <property type="molecule type" value="Genomic_DNA"/>
</dbReference>
<evidence type="ECO:0000256" key="1">
    <source>
        <dbReference type="SAM" id="MobiDB-lite"/>
    </source>
</evidence>
<sequence length="288" mass="30426">MPKTTVRKIRCGVVIGHVAFIIVPLAVVTILSWIVTKPPPTITVAFYDPKLDKIVDNPSPIPSPDNPIPPSGTPDGGGAAPPEPAPADPEPVAVTDPSPINYQLPKAIAPQPKTKVTQPKIKNIVRQPDKPAAKPKPASDKPAAKPDPRRTADDVKPYDPSRQSNDSASGAAGRGRSGGPLGSNSEAGHVGPGGQLGNSGYEIQVAMMIESMWITPESVRLGGREPRVLIELEVDPAGRVTSKHIVTKSGVLAMDESVASLLADLYKVKAPFDGKSHTLTFWLKARKD</sequence>
<keyword evidence="2" id="KW-0812">Transmembrane</keyword>
<dbReference type="InterPro" id="IPR037682">
    <property type="entry name" value="TonB_C"/>
</dbReference>
<gene>
    <name evidence="4" type="ORF">SDC9_160053</name>
</gene>
<dbReference type="Pfam" id="PF13103">
    <property type="entry name" value="TonB_2"/>
    <property type="match status" value="1"/>
</dbReference>
<protein>
    <recommendedName>
        <fullName evidence="3">TonB C-terminal domain-containing protein</fullName>
    </recommendedName>
</protein>